<comment type="caution">
    <text evidence="2">The sequence shown here is derived from an EMBL/GenBank/DDBJ whole genome shotgun (WGS) entry which is preliminary data.</text>
</comment>
<name>A0ABU6ST96_9FABA</name>
<sequence>MKELDGTNPGQNAANNRSSNASSSSEPNQAALPHGWRKKDRQQQKQVGAARRAAAIPRIRHWIRVCVNFRVGVS</sequence>
<gene>
    <name evidence="2" type="ORF">PIB30_079319</name>
</gene>
<feature type="region of interest" description="Disordered" evidence="1">
    <location>
        <begin position="1"/>
        <end position="53"/>
    </location>
</feature>
<evidence type="ECO:0000313" key="2">
    <source>
        <dbReference type="EMBL" id="MED6138953.1"/>
    </source>
</evidence>
<feature type="compositionally biased region" description="Low complexity" evidence="1">
    <location>
        <begin position="12"/>
        <end position="31"/>
    </location>
</feature>
<organism evidence="2 3">
    <name type="scientific">Stylosanthes scabra</name>
    <dbReference type="NCBI Taxonomy" id="79078"/>
    <lineage>
        <taxon>Eukaryota</taxon>
        <taxon>Viridiplantae</taxon>
        <taxon>Streptophyta</taxon>
        <taxon>Embryophyta</taxon>
        <taxon>Tracheophyta</taxon>
        <taxon>Spermatophyta</taxon>
        <taxon>Magnoliopsida</taxon>
        <taxon>eudicotyledons</taxon>
        <taxon>Gunneridae</taxon>
        <taxon>Pentapetalae</taxon>
        <taxon>rosids</taxon>
        <taxon>fabids</taxon>
        <taxon>Fabales</taxon>
        <taxon>Fabaceae</taxon>
        <taxon>Papilionoideae</taxon>
        <taxon>50 kb inversion clade</taxon>
        <taxon>dalbergioids sensu lato</taxon>
        <taxon>Dalbergieae</taxon>
        <taxon>Pterocarpus clade</taxon>
        <taxon>Stylosanthes</taxon>
    </lineage>
</organism>
<reference evidence="2 3" key="1">
    <citation type="journal article" date="2023" name="Plants (Basel)">
        <title>Bridging the Gap: Combining Genomics and Transcriptomics Approaches to Understand Stylosanthes scabra, an Orphan Legume from the Brazilian Caatinga.</title>
        <authorList>
            <person name="Ferreira-Neto J.R.C."/>
            <person name="da Silva M.D."/>
            <person name="Binneck E."/>
            <person name="de Melo N.F."/>
            <person name="da Silva R.H."/>
            <person name="de Melo A.L.T.M."/>
            <person name="Pandolfi V."/>
            <person name="Bustamante F.O."/>
            <person name="Brasileiro-Vidal A.C."/>
            <person name="Benko-Iseppon A.M."/>
        </authorList>
    </citation>
    <scope>NUCLEOTIDE SEQUENCE [LARGE SCALE GENOMIC DNA]</scope>
    <source>
        <tissue evidence="2">Leaves</tissue>
    </source>
</reference>
<dbReference type="Proteomes" id="UP001341840">
    <property type="component" value="Unassembled WGS sequence"/>
</dbReference>
<evidence type="ECO:0000256" key="1">
    <source>
        <dbReference type="SAM" id="MobiDB-lite"/>
    </source>
</evidence>
<accession>A0ABU6ST96</accession>
<dbReference type="EMBL" id="JASCZI010061536">
    <property type="protein sequence ID" value="MED6138953.1"/>
    <property type="molecule type" value="Genomic_DNA"/>
</dbReference>
<evidence type="ECO:0000313" key="3">
    <source>
        <dbReference type="Proteomes" id="UP001341840"/>
    </source>
</evidence>
<keyword evidence="3" id="KW-1185">Reference proteome</keyword>
<protein>
    <submittedName>
        <fullName evidence="2">Uncharacterized protein</fullName>
    </submittedName>
</protein>
<proteinExistence type="predicted"/>